<feature type="repeat" description="PPR" evidence="4">
    <location>
        <begin position="242"/>
        <end position="272"/>
    </location>
</feature>
<keyword evidence="6" id="KW-1185">Reference proteome</keyword>
<dbReference type="HOGENOM" id="CLU_038021_1_0_1"/>
<dbReference type="PANTHER" id="PTHR47936:SF3">
    <property type="entry name" value="PENTACOTRIPEPTIDE-REPEAT REGION OF PRORP DOMAIN-CONTAINING PROTEIN"/>
    <property type="match status" value="1"/>
</dbReference>
<keyword evidence="3" id="KW-0809">Transit peptide</keyword>
<dbReference type="InterPro" id="IPR002885">
    <property type="entry name" value="PPR_rpt"/>
</dbReference>
<dbReference type="Gramene" id="LPERR07G17360.1">
    <property type="protein sequence ID" value="LPERR07G17360.1"/>
    <property type="gene ID" value="LPERR07G17360"/>
</dbReference>
<evidence type="ECO:0008006" key="7">
    <source>
        <dbReference type="Google" id="ProtNLM"/>
    </source>
</evidence>
<dbReference type="SUPFAM" id="SSF48452">
    <property type="entry name" value="TPR-like"/>
    <property type="match status" value="1"/>
</dbReference>
<dbReference type="PANTHER" id="PTHR47936">
    <property type="entry name" value="PPR_LONG DOMAIN-CONTAINING PROTEIN"/>
    <property type="match status" value="1"/>
</dbReference>
<dbReference type="Proteomes" id="UP000032180">
    <property type="component" value="Chromosome 7"/>
</dbReference>
<dbReference type="STRING" id="77586.A0A0D9X0T6"/>
<dbReference type="NCBIfam" id="TIGR00756">
    <property type="entry name" value="PPR"/>
    <property type="match status" value="2"/>
</dbReference>
<name>A0A0D9X0T6_9ORYZ</name>
<comment type="similarity">
    <text evidence="1">Belongs to the PPR family. P subfamily.</text>
</comment>
<protein>
    <recommendedName>
        <fullName evidence="7">Pentacotripeptide-repeat region of PRORP domain-containing protein</fullName>
    </recommendedName>
</protein>
<dbReference type="eggNOG" id="KOG4197">
    <property type="taxonomic scope" value="Eukaryota"/>
</dbReference>
<dbReference type="EnsemblPlants" id="LPERR07G17360.1">
    <property type="protein sequence ID" value="LPERR07G17360.1"/>
    <property type="gene ID" value="LPERR07G17360"/>
</dbReference>
<feature type="repeat" description="PPR" evidence="4">
    <location>
        <begin position="279"/>
        <end position="313"/>
    </location>
</feature>
<evidence type="ECO:0000313" key="5">
    <source>
        <dbReference type="EnsemblPlants" id="LPERR07G17360.1"/>
    </source>
</evidence>
<accession>A0A0D9X0T6</accession>
<reference evidence="5" key="3">
    <citation type="submission" date="2015-04" db="UniProtKB">
        <authorList>
            <consortium name="EnsemblPlants"/>
        </authorList>
    </citation>
    <scope>IDENTIFICATION</scope>
</reference>
<organism evidence="5 6">
    <name type="scientific">Leersia perrieri</name>
    <dbReference type="NCBI Taxonomy" id="77586"/>
    <lineage>
        <taxon>Eukaryota</taxon>
        <taxon>Viridiplantae</taxon>
        <taxon>Streptophyta</taxon>
        <taxon>Embryophyta</taxon>
        <taxon>Tracheophyta</taxon>
        <taxon>Spermatophyta</taxon>
        <taxon>Magnoliopsida</taxon>
        <taxon>Liliopsida</taxon>
        <taxon>Poales</taxon>
        <taxon>Poaceae</taxon>
        <taxon>BOP clade</taxon>
        <taxon>Oryzoideae</taxon>
        <taxon>Oryzeae</taxon>
        <taxon>Oryzinae</taxon>
        <taxon>Leersia</taxon>
    </lineage>
</organism>
<dbReference type="PROSITE" id="PS51375">
    <property type="entry name" value="PPR"/>
    <property type="match status" value="2"/>
</dbReference>
<evidence type="ECO:0000256" key="1">
    <source>
        <dbReference type="ARBA" id="ARBA00007626"/>
    </source>
</evidence>
<evidence type="ECO:0000256" key="4">
    <source>
        <dbReference type="PROSITE-ProRule" id="PRU00708"/>
    </source>
</evidence>
<proteinExistence type="inferred from homology"/>
<evidence type="ECO:0000256" key="3">
    <source>
        <dbReference type="ARBA" id="ARBA00022946"/>
    </source>
</evidence>
<sequence length="488" mass="53871">MFRLPPLHCAAAAVFLCLASSPHASFSSKSTNPRISIAAIVSDAIVALVAAAAARGGHSRLEADLDRLDPALSHPIVSSTLRALTDRVVPAERFFDWLVFRKRFSPSAHAHNLIVENAGRLGDYLAMSRALASMSARRIPVTERAFAFLNSSSSSQGGAKDTAMGILRALDEVGGPCRASGVFSLVKALASIREFDAVMSVIKETARGVRYYNALLAVKCKTGDFHGARQVFDEMRSGFGPNANSWNYLLGCLLKNGRVAEACELVEAMERYEPGNIPNSLTYEILAYHACKAGRMDSAMQIIDHMFLEKLTPRITIHTAFIKGYLYIGRVEDACRYVSAMSIRDRHSINRNYSLLAKLLCKTGRIVEAGRVLYELMEREVHVPDHSAYIRVIKDLHKIGKGNLATELKLIFQKLSVHLIKAFCKAADFSAAQRVFDASLSTCGQKEVLYSLMCTQFSIMIIEGLCKVNEVDHAHRLLKLLMVKRVFI</sequence>
<reference evidence="6" key="2">
    <citation type="submission" date="2013-12" db="EMBL/GenBank/DDBJ databases">
        <authorList>
            <person name="Yu Y."/>
            <person name="Lee S."/>
            <person name="de Baynast K."/>
            <person name="Wissotski M."/>
            <person name="Liu L."/>
            <person name="Talag J."/>
            <person name="Goicoechea J."/>
            <person name="Angelova A."/>
            <person name="Jetty R."/>
            <person name="Kudrna D."/>
            <person name="Golser W."/>
            <person name="Rivera L."/>
            <person name="Zhang J."/>
            <person name="Wing R."/>
        </authorList>
    </citation>
    <scope>NUCLEOTIDE SEQUENCE</scope>
</reference>
<dbReference type="InterPro" id="IPR011990">
    <property type="entry name" value="TPR-like_helical_dom_sf"/>
</dbReference>
<keyword evidence="2" id="KW-0677">Repeat</keyword>
<evidence type="ECO:0000256" key="2">
    <source>
        <dbReference type="ARBA" id="ARBA00022737"/>
    </source>
</evidence>
<evidence type="ECO:0000313" key="6">
    <source>
        <dbReference type="Proteomes" id="UP000032180"/>
    </source>
</evidence>
<dbReference type="Gene3D" id="1.25.40.10">
    <property type="entry name" value="Tetratricopeptide repeat domain"/>
    <property type="match status" value="1"/>
</dbReference>
<dbReference type="Pfam" id="PF13812">
    <property type="entry name" value="PPR_3"/>
    <property type="match status" value="1"/>
</dbReference>
<dbReference type="AlphaFoldDB" id="A0A0D9X0T6"/>
<reference evidence="5 6" key="1">
    <citation type="submission" date="2012-08" db="EMBL/GenBank/DDBJ databases">
        <title>Oryza genome evolution.</title>
        <authorList>
            <person name="Wing R.A."/>
        </authorList>
    </citation>
    <scope>NUCLEOTIDE SEQUENCE</scope>
</reference>